<reference evidence="7" key="1">
    <citation type="submission" date="2021-01" db="EMBL/GenBank/DDBJ databases">
        <title>Genomic Encyclopedia of Type Strains, Phase IV (KMG-IV): sequencing the most valuable type-strain genomes for metagenomic binning, comparative biology and taxonomic classification.</title>
        <authorList>
            <person name="Goeker M."/>
        </authorList>
    </citation>
    <scope>NUCLEOTIDE SEQUENCE</scope>
    <source>
        <strain evidence="7">DSM 25523</strain>
    </source>
</reference>
<organism evidence="7 8">
    <name type="scientific">Brevibacillus fulvus</name>
    <dbReference type="NCBI Taxonomy" id="1125967"/>
    <lineage>
        <taxon>Bacteria</taxon>
        <taxon>Bacillati</taxon>
        <taxon>Bacillota</taxon>
        <taxon>Bacilli</taxon>
        <taxon>Bacillales</taxon>
        <taxon>Paenibacillaceae</taxon>
        <taxon>Brevibacillus</taxon>
    </lineage>
</organism>
<keyword evidence="5 6" id="KW-0472">Membrane</keyword>
<dbReference type="GO" id="GO:0012505">
    <property type="term" value="C:endomembrane system"/>
    <property type="evidence" value="ECO:0007669"/>
    <property type="project" value="UniProtKB-SubCell"/>
</dbReference>
<gene>
    <name evidence="7" type="ORF">JOD01_002928</name>
</gene>
<evidence type="ECO:0000313" key="7">
    <source>
        <dbReference type="EMBL" id="MBM7591301.1"/>
    </source>
</evidence>
<comment type="caution">
    <text evidence="7">The sequence shown here is derived from an EMBL/GenBank/DDBJ whole genome shotgun (WGS) entry which is preliminary data.</text>
</comment>
<comment type="similarity">
    <text evidence="2">Belongs to the UPF0754 family.</text>
</comment>
<sequence>MNSWLLLVVNVVIGSLIGGLTNELAIRMLFRPYKAIYLGKWRVPFTPGLLPRRREEISVQMGRLVETHLLTTEGIKRAIAEGNFEQSLAAWMNGQVDKWAESPRTIRSLVQQWWPEILTEDEQWHPAIRQPLQRRWNELADSWLRQFAGKPLRDVLPPDLQTRLDELLDNLGQQLLMRLRHYLQTPEGQRTVQELVRSMLSGGGGMLGGLVGMFLGEDKISAKLLPYLDETLRNQALAGRVSAFLKLEAQRLLDKPTDEILQSIGAEQLTRWQEQLFVKLEQQSVALTERTVGELLSPVRQQLNERLIPQLAAWAIGTVQQNLEPLFQRLSIKEIVMRQVEQFPLERLEEMILGISGKEFRMITVLGFLLGGLIGIVQGLLLLLV</sequence>
<name>A0A939BW10_9BACL</name>
<evidence type="ECO:0000256" key="4">
    <source>
        <dbReference type="ARBA" id="ARBA00022989"/>
    </source>
</evidence>
<keyword evidence="3 6" id="KW-0812">Transmembrane</keyword>
<evidence type="ECO:0000256" key="3">
    <source>
        <dbReference type="ARBA" id="ARBA00022692"/>
    </source>
</evidence>
<dbReference type="RefSeq" id="WP_204519010.1">
    <property type="nucleotide sequence ID" value="NZ_BAABIN010000012.1"/>
</dbReference>
<dbReference type="EMBL" id="JAFBEB010000010">
    <property type="protein sequence ID" value="MBM7591301.1"/>
    <property type="molecule type" value="Genomic_DNA"/>
</dbReference>
<dbReference type="AlphaFoldDB" id="A0A939BW10"/>
<feature type="transmembrane region" description="Helical" evidence="6">
    <location>
        <begin position="363"/>
        <end position="384"/>
    </location>
</feature>
<evidence type="ECO:0000256" key="1">
    <source>
        <dbReference type="ARBA" id="ARBA00004308"/>
    </source>
</evidence>
<dbReference type="PANTHER" id="PTHR35791:SF1">
    <property type="entry name" value="UPF0754 MEMBRANE PROTEIN YHEB"/>
    <property type="match status" value="1"/>
</dbReference>
<keyword evidence="4 6" id="KW-1133">Transmembrane helix</keyword>
<protein>
    <submittedName>
        <fullName evidence="7">Uncharacterized membrane protein YheB (UPF0754 family)</fullName>
    </submittedName>
</protein>
<evidence type="ECO:0000256" key="5">
    <source>
        <dbReference type="ARBA" id="ARBA00023136"/>
    </source>
</evidence>
<dbReference type="PANTHER" id="PTHR35791">
    <property type="entry name" value="UPF0754 MEMBRANE PROTEIN YHEB"/>
    <property type="match status" value="1"/>
</dbReference>
<comment type="subcellular location">
    <subcellularLocation>
        <location evidence="1">Endomembrane system</location>
    </subcellularLocation>
</comment>
<keyword evidence="8" id="KW-1185">Reference proteome</keyword>
<dbReference type="InterPro" id="IPR007383">
    <property type="entry name" value="DUF445"/>
</dbReference>
<evidence type="ECO:0000256" key="6">
    <source>
        <dbReference type="SAM" id="Phobius"/>
    </source>
</evidence>
<accession>A0A939BW10</accession>
<evidence type="ECO:0000256" key="2">
    <source>
        <dbReference type="ARBA" id="ARBA00008053"/>
    </source>
</evidence>
<evidence type="ECO:0000313" key="8">
    <source>
        <dbReference type="Proteomes" id="UP000717624"/>
    </source>
</evidence>
<dbReference type="Pfam" id="PF04286">
    <property type="entry name" value="DUF445"/>
    <property type="match status" value="1"/>
</dbReference>
<proteinExistence type="inferred from homology"/>
<feature type="transmembrane region" description="Helical" evidence="6">
    <location>
        <begin position="6"/>
        <end position="30"/>
    </location>
</feature>
<dbReference type="Proteomes" id="UP000717624">
    <property type="component" value="Unassembled WGS sequence"/>
</dbReference>